<evidence type="ECO:0000313" key="11">
    <source>
        <dbReference type="EMBL" id="GGH36097.1"/>
    </source>
</evidence>
<feature type="binding site" evidence="9">
    <location>
        <position position="479"/>
    </location>
    <ligand>
        <name>Zn(2+)</name>
        <dbReference type="ChEBI" id="CHEBI:29105"/>
        <note>catalytic</note>
    </ligand>
</feature>
<feature type="region of interest" description="Disordered" evidence="10">
    <location>
        <begin position="250"/>
        <end position="293"/>
    </location>
</feature>
<feature type="site" description="Transition state stabilizer" evidence="9">
    <location>
        <position position="366"/>
    </location>
</feature>
<evidence type="ECO:0000256" key="10">
    <source>
        <dbReference type="SAM" id="MobiDB-lite"/>
    </source>
</evidence>
<dbReference type="PROSITE" id="PS51257">
    <property type="entry name" value="PROKAR_LIPOPROTEIN"/>
    <property type="match status" value="1"/>
</dbReference>
<name>A0ABQ1YRJ3_9BACL</name>
<dbReference type="Pfam" id="PF01427">
    <property type="entry name" value="Peptidase_M15"/>
    <property type="match status" value="1"/>
</dbReference>
<dbReference type="EMBL" id="BMFT01000004">
    <property type="protein sequence ID" value="GGH36097.1"/>
    <property type="molecule type" value="Genomic_DNA"/>
</dbReference>
<reference evidence="12" key="1">
    <citation type="journal article" date="2019" name="Int. J. Syst. Evol. Microbiol.">
        <title>The Global Catalogue of Microorganisms (GCM) 10K type strain sequencing project: providing services to taxonomists for standard genome sequencing and annotation.</title>
        <authorList>
            <consortium name="The Broad Institute Genomics Platform"/>
            <consortium name="The Broad Institute Genome Sequencing Center for Infectious Disease"/>
            <person name="Wu L."/>
            <person name="Ma J."/>
        </authorList>
    </citation>
    <scope>NUCLEOTIDE SEQUENCE [LARGE SCALE GENOMIC DNA]</scope>
    <source>
        <strain evidence="12">CGMCC 1.12769</strain>
    </source>
</reference>
<sequence>MLSLRKIAYIFAMLYILTGCRSPIDEPSVPVTENNQDVGTSIEDSVEIVYKQVEGLKPLGQASSSQKGEVIATKKVNNTKVEIYRVRGDEHVLAASISVGSTNYDIGEIGYGNMADFPIEEVEVFGDNYIKIIGAIGANSPVADYILPDPERPMILHIEAHTVEADVDQDGVKEIVSTVGTAANTTIYKLHNKQMMASDLNELMKAQMVMYDPKTNIFQIQNSNTKLAEWKLQGSMLQFINTNTTAEATSTVPTVPTSTTAPADPIDTIDSADKYLPNKHTPEPPVTREPEKKGHLPESFVYLDEYIPSAQQVMGYSGENNFVGTPIDGYLAPLAIVTEEAALALQAVSDELEQQGLILVFYDAYRPQKAVDHFIRWSLDEEDLLMKESFYPHEEKSTLFKKGYLSKRSGHSRGSTVDVTLAYADTGEELDMGSPVDMLDVISNFNTEQITQEQAANRQLLKQLMTKHNFKSYSKEWWHYTLKAEPFPNKYFDFDVE</sequence>
<evidence type="ECO:0000256" key="2">
    <source>
        <dbReference type="ARBA" id="ARBA00022670"/>
    </source>
</evidence>
<comment type="caution">
    <text evidence="11">The sequence shown here is derived from an EMBL/GenBank/DDBJ whole genome shotgun (WGS) entry which is preliminary data.</text>
</comment>
<evidence type="ECO:0000256" key="9">
    <source>
        <dbReference type="HAMAP-Rule" id="MF_01924"/>
    </source>
</evidence>
<evidence type="ECO:0000256" key="6">
    <source>
        <dbReference type="ARBA" id="ARBA00022997"/>
    </source>
</evidence>
<dbReference type="Proteomes" id="UP000659344">
    <property type="component" value="Unassembled WGS sequence"/>
</dbReference>
<comment type="cofactor">
    <cofactor evidence="9">
        <name>Zn(2+)</name>
        <dbReference type="ChEBI" id="CHEBI:29105"/>
    </cofactor>
    <text evidence="9">Binds 1 zinc ion per subunit.</text>
</comment>
<evidence type="ECO:0000256" key="1">
    <source>
        <dbReference type="ARBA" id="ARBA00001362"/>
    </source>
</evidence>
<keyword evidence="8" id="KW-0961">Cell wall biogenesis/degradation</keyword>
<dbReference type="PANTHER" id="PTHR43126:SF1">
    <property type="entry name" value="D-ALANYL-D-ALANINE DIPEPTIDASE"/>
    <property type="match status" value="1"/>
</dbReference>
<keyword evidence="3 9" id="KW-0479">Metal-binding</keyword>
<dbReference type="EC" id="3.4.13.22" evidence="9"/>
<comment type="similarity">
    <text evidence="9">Belongs to the peptidase M15D family.</text>
</comment>
<dbReference type="InterPro" id="IPR009045">
    <property type="entry name" value="Zn_M74/Hedgehog-like"/>
</dbReference>
<evidence type="ECO:0000256" key="7">
    <source>
        <dbReference type="ARBA" id="ARBA00023049"/>
    </source>
</evidence>
<feature type="compositionally biased region" description="Low complexity" evidence="10">
    <location>
        <begin position="250"/>
        <end position="263"/>
    </location>
</feature>
<protein>
    <recommendedName>
        <fullName evidence="9">D-alanyl-D-alanine dipeptidase</fullName>
        <shortName evidence="9">D-Ala-D-Ala dipeptidase</shortName>
        <ecNumber evidence="9">3.4.13.22</ecNumber>
    </recommendedName>
</protein>
<dbReference type="InterPro" id="IPR000755">
    <property type="entry name" value="A_A_dipeptidase"/>
</dbReference>
<dbReference type="Gene3D" id="3.30.1380.10">
    <property type="match status" value="1"/>
</dbReference>
<evidence type="ECO:0000256" key="8">
    <source>
        <dbReference type="ARBA" id="ARBA00023316"/>
    </source>
</evidence>
<dbReference type="CDD" id="cd14817">
    <property type="entry name" value="D-Ala-D-Ala_dipeptidase_VanX"/>
    <property type="match status" value="1"/>
</dbReference>
<evidence type="ECO:0000256" key="3">
    <source>
        <dbReference type="ARBA" id="ARBA00022723"/>
    </source>
</evidence>
<organism evidence="11 12">
    <name type="scientific">Paenibacillus segetis</name>
    <dbReference type="NCBI Taxonomy" id="1325360"/>
    <lineage>
        <taxon>Bacteria</taxon>
        <taxon>Bacillati</taxon>
        <taxon>Bacillota</taxon>
        <taxon>Bacilli</taxon>
        <taxon>Bacillales</taxon>
        <taxon>Paenibacillaceae</taxon>
        <taxon>Paenibacillus</taxon>
    </lineage>
</organism>
<gene>
    <name evidence="11" type="ORF">GCM10008013_42740</name>
</gene>
<dbReference type="PANTHER" id="PTHR43126">
    <property type="entry name" value="D-ALANYL-D-ALANINE DIPEPTIDASE"/>
    <property type="match status" value="1"/>
</dbReference>
<comment type="catalytic activity">
    <reaction evidence="1 9">
        <text>D-alanyl-D-alanine + H2O = 2 D-alanine</text>
        <dbReference type="Rhea" id="RHEA:20661"/>
        <dbReference type="ChEBI" id="CHEBI:15377"/>
        <dbReference type="ChEBI" id="CHEBI:57416"/>
        <dbReference type="ChEBI" id="CHEBI:57822"/>
        <dbReference type="EC" id="3.4.13.22"/>
    </reaction>
</comment>
<feature type="active site" description="Proton donor/acceptor" evidence="9">
    <location>
        <position position="476"/>
    </location>
</feature>
<keyword evidence="2 9" id="KW-0645">Protease</keyword>
<feature type="binding site" evidence="9">
    <location>
        <position position="411"/>
    </location>
    <ligand>
        <name>Zn(2+)</name>
        <dbReference type="ChEBI" id="CHEBI:29105"/>
        <note>catalytic</note>
    </ligand>
</feature>
<keyword evidence="12" id="KW-1185">Reference proteome</keyword>
<comment type="function">
    <text evidence="9">Catalyzes hydrolysis of the D-alanyl-D-alanine dipeptide.</text>
</comment>
<dbReference type="HAMAP" id="MF_01924">
    <property type="entry name" value="A_A_dipeptidase"/>
    <property type="match status" value="1"/>
</dbReference>
<keyword evidence="7 9" id="KW-0482">Metalloprotease</keyword>
<keyword evidence="5 9" id="KW-0862">Zinc</keyword>
<feature type="binding site" evidence="9">
    <location>
        <position position="418"/>
    </location>
    <ligand>
        <name>Zn(2+)</name>
        <dbReference type="ChEBI" id="CHEBI:29105"/>
        <note>catalytic</note>
    </ligand>
</feature>
<keyword evidence="6 9" id="KW-0224">Dipeptidase</keyword>
<feature type="compositionally biased region" description="Basic and acidic residues" evidence="10">
    <location>
        <begin position="280"/>
        <end position="293"/>
    </location>
</feature>
<evidence type="ECO:0000256" key="4">
    <source>
        <dbReference type="ARBA" id="ARBA00022801"/>
    </source>
</evidence>
<keyword evidence="4 9" id="KW-0378">Hydrolase</keyword>
<accession>A0ABQ1YRJ3</accession>
<dbReference type="SUPFAM" id="SSF55166">
    <property type="entry name" value="Hedgehog/DD-peptidase"/>
    <property type="match status" value="1"/>
</dbReference>
<evidence type="ECO:0000256" key="5">
    <source>
        <dbReference type="ARBA" id="ARBA00022833"/>
    </source>
</evidence>
<proteinExistence type="inferred from homology"/>
<evidence type="ECO:0000313" key="12">
    <source>
        <dbReference type="Proteomes" id="UP000659344"/>
    </source>
</evidence>